<dbReference type="PROSITE" id="PS00135">
    <property type="entry name" value="TRYPSIN_SER"/>
    <property type="match status" value="1"/>
</dbReference>
<evidence type="ECO:0000256" key="1">
    <source>
        <dbReference type="ARBA" id="ARBA00004239"/>
    </source>
</evidence>
<dbReference type="GO" id="GO:0005576">
    <property type="term" value="C:extracellular region"/>
    <property type="evidence" value="ECO:0007669"/>
    <property type="project" value="UniProtKB-SubCell"/>
</dbReference>
<comment type="subcellular location">
    <subcellularLocation>
        <location evidence="1">Secreted</location>
        <location evidence="1">Extracellular space</location>
    </subcellularLocation>
</comment>
<keyword evidence="4" id="KW-0222">Digestion</keyword>
<dbReference type="InterPro" id="IPR001314">
    <property type="entry name" value="Peptidase_S1A"/>
</dbReference>
<dbReference type="GO" id="GO:0004252">
    <property type="term" value="F:serine-type endopeptidase activity"/>
    <property type="evidence" value="ECO:0007669"/>
    <property type="project" value="UniProtKB-EC"/>
</dbReference>
<evidence type="ECO:0000256" key="4">
    <source>
        <dbReference type="ARBA" id="ARBA00022757"/>
    </source>
</evidence>
<evidence type="ECO:0000256" key="9">
    <source>
        <dbReference type="ARBA" id="ARBA00036320"/>
    </source>
</evidence>
<dbReference type="PANTHER" id="PTHR24276">
    <property type="entry name" value="POLYSERASE-RELATED"/>
    <property type="match status" value="1"/>
</dbReference>
<dbReference type="Pfam" id="PF00089">
    <property type="entry name" value="Trypsin"/>
    <property type="match status" value="1"/>
</dbReference>
<dbReference type="InterPro" id="IPR001254">
    <property type="entry name" value="Trypsin_dom"/>
</dbReference>
<name>A0A0C9RC21_9HYME</name>
<evidence type="ECO:0000256" key="3">
    <source>
        <dbReference type="ARBA" id="ARBA00022670"/>
    </source>
</evidence>
<keyword evidence="8" id="KW-1015">Disulfide bond</keyword>
<gene>
    <name evidence="13" type="primary">TRYP7_4</name>
    <name evidence="13" type="ORF">g.1373</name>
</gene>
<evidence type="ECO:0000313" key="13">
    <source>
        <dbReference type="EMBL" id="JAG75567.1"/>
    </source>
</evidence>
<accession>A0A0C9RC21</accession>
<evidence type="ECO:0000256" key="6">
    <source>
        <dbReference type="ARBA" id="ARBA00022825"/>
    </source>
</evidence>
<dbReference type="FunFam" id="2.40.10.10:FF:000036">
    <property type="entry name" value="Trypsin beta"/>
    <property type="match status" value="1"/>
</dbReference>
<dbReference type="SMART" id="SM00020">
    <property type="entry name" value="Tryp_SPc"/>
    <property type="match status" value="1"/>
</dbReference>
<feature type="domain" description="Peptidase S1" evidence="12">
    <location>
        <begin position="31"/>
        <end position="256"/>
    </location>
</feature>
<proteinExistence type="inferred from homology"/>
<dbReference type="GO" id="GO:0006508">
    <property type="term" value="P:proteolysis"/>
    <property type="evidence" value="ECO:0007669"/>
    <property type="project" value="UniProtKB-KW"/>
</dbReference>
<dbReference type="InterPro" id="IPR033116">
    <property type="entry name" value="TRYPSIN_SER"/>
</dbReference>
<keyword evidence="7" id="KW-0865">Zymogen</keyword>
<organism evidence="13">
    <name type="scientific">Fopius arisanus</name>
    <dbReference type="NCBI Taxonomy" id="64838"/>
    <lineage>
        <taxon>Eukaryota</taxon>
        <taxon>Metazoa</taxon>
        <taxon>Ecdysozoa</taxon>
        <taxon>Arthropoda</taxon>
        <taxon>Hexapoda</taxon>
        <taxon>Insecta</taxon>
        <taxon>Pterygota</taxon>
        <taxon>Neoptera</taxon>
        <taxon>Endopterygota</taxon>
        <taxon>Hymenoptera</taxon>
        <taxon>Apocrita</taxon>
        <taxon>Ichneumonoidea</taxon>
        <taxon>Braconidae</taxon>
        <taxon>Opiinae</taxon>
        <taxon>Fopius</taxon>
    </lineage>
</organism>
<dbReference type="AlphaFoldDB" id="A0A0C9RC21"/>
<dbReference type="InterPro" id="IPR009003">
    <property type="entry name" value="Peptidase_S1_PA"/>
</dbReference>
<protein>
    <recommendedName>
        <fullName evidence="10">trypsin</fullName>
        <ecNumber evidence="10">3.4.21.4</ecNumber>
    </recommendedName>
</protein>
<dbReference type="EMBL" id="GBYB01005800">
    <property type="protein sequence ID" value="JAG75567.1"/>
    <property type="molecule type" value="Transcribed_RNA"/>
</dbReference>
<dbReference type="EC" id="3.4.21.4" evidence="10"/>
<sequence length="270" mass="30460">LGRMRSFSKIICFCGFIATGIHLGDTTSPRIVNGFPITIDKLPFVVALHHEFRGFVCGGSIINQKWILTAYHCMPLGEDLRFYYVRAGSTFLDEGGSLHWLKEAIGYKRPEVNSLSIPKHDILLLRVIKPFRYSQKLQPVGLPRVDERPPKKLWVAGWGETSMKSLSPILQIVQVDFIPYEECLNASVWYHKAVSDESHLCYFRENHDSCQGDSGGPLASDTTIYGIVSFGEGCGTVPGVYANVVYYRNWIKKITWLGRKKSKRIIKSSA</sequence>
<dbReference type="Gene3D" id="2.40.10.10">
    <property type="entry name" value="Trypsin-like serine proteases"/>
    <property type="match status" value="1"/>
</dbReference>
<dbReference type="PROSITE" id="PS50240">
    <property type="entry name" value="TRYPSIN_DOM"/>
    <property type="match status" value="1"/>
</dbReference>
<evidence type="ECO:0000256" key="2">
    <source>
        <dbReference type="ARBA" id="ARBA00007664"/>
    </source>
</evidence>
<evidence type="ECO:0000256" key="10">
    <source>
        <dbReference type="ARBA" id="ARBA00038868"/>
    </source>
</evidence>
<dbReference type="GO" id="GO:0007586">
    <property type="term" value="P:digestion"/>
    <property type="evidence" value="ECO:0007669"/>
    <property type="project" value="UniProtKB-KW"/>
</dbReference>
<dbReference type="PRINTS" id="PR00722">
    <property type="entry name" value="CHYMOTRYPSIN"/>
</dbReference>
<comment type="catalytic activity">
    <reaction evidence="9">
        <text>Preferential cleavage: Arg-|-Xaa, Lys-|-Xaa.</text>
        <dbReference type="EC" id="3.4.21.4"/>
    </reaction>
</comment>
<evidence type="ECO:0000256" key="7">
    <source>
        <dbReference type="ARBA" id="ARBA00023145"/>
    </source>
</evidence>
<dbReference type="PANTHER" id="PTHR24276:SF97">
    <property type="entry name" value="GH13245P2-RELATED"/>
    <property type="match status" value="1"/>
</dbReference>
<keyword evidence="3" id="KW-0645">Protease</keyword>
<reference evidence="13" key="1">
    <citation type="submission" date="2015-01" db="EMBL/GenBank/DDBJ databases">
        <title>Transcriptome Assembly of Fopius arisanus.</title>
        <authorList>
            <person name="Geib S."/>
        </authorList>
    </citation>
    <scope>NUCLEOTIDE SEQUENCE</scope>
</reference>
<evidence type="ECO:0000256" key="11">
    <source>
        <dbReference type="SAM" id="SignalP"/>
    </source>
</evidence>
<dbReference type="SUPFAM" id="SSF50494">
    <property type="entry name" value="Trypsin-like serine proteases"/>
    <property type="match status" value="1"/>
</dbReference>
<keyword evidence="11" id="KW-0732">Signal</keyword>
<evidence type="ECO:0000256" key="5">
    <source>
        <dbReference type="ARBA" id="ARBA00022801"/>
    </source>
</evidence>
<feature type="chain" id="PRO_5002211976" description="trypsin" evidence="11">
    <location>
        <begin position="27"/>
        <end position="270"/>
    </location>
</feature>
<evidence type="ECO:0000256" key="8">
    <source>
        <dbReference type="ARBA" id="ARBA00023157"/>
    </source>
</evidence>
<feature type="non-terminal residue" evidence="13">
    <location>
        <position position="1"/>
    </location>
</feature>
<dbReference type="CDD" id="cd00190">
    <property type="entry name" value="Tryp_SPc"/>
    <property type="match status" value="1"/>
</dbReference>
<dbReference type="InterPro" id="IPR050430">
    <property type="entry name" value="Peptidase_S1"/>
</dbReference>
<comment type="similarity">
    <text evidence="2">Belongs to the peptidase S1 family.</text>
</comment>
<keyword evidence="5" id="KW-0378">Hydrolase</keyword>
<feature type="signal peptide" evidence="11">
    <location>
        <begin position="1"/>
        <end position="26"/>
    </location>
</feature>
<evidence type="ECO:0000259" key="12">
    <source>
        <dbReference type="PROSITE" id="PS50240"/>
    </source>
</evidence>
<keyword evidence="6" id="KW-0720">Serine protease</keyword>
<dbReference type="InterPro" id="IPR043504">
    <property type="entry name" value="Peptidase_S1_PA_chymotrypsin"/>
</dbReference>